<dbReference type="EMBL" id="ML977649">
    <property type="protein sequence ID" value="KAF1994894.1"/>
    <property type="molecule type" value="Genomic_DNA"/>
</dbReference>
<feature type="region of interest" description="Disordered" evidence="1">
    <location>
        <begin position="55"/>
        <end position="179"/>
    </location>
</feature>
<dbReference type="AlphaFoldDB" id="A0A6A5W0T5"/>
<accession>A0A6A5W0T5</accession>
<dbReference type="Proteomes" id="UP000799779">
    <property type="component" value="Unassembled WGS sequence"/>
</dbReference>
<feature type="chain" id="PRO_5025381539" evidence="2">
    <location>
        <begin position="23"/>
        <end position="300"/>
    </location>
</feature>
<reference evidence="3" key="1">
    <citation type="journal article" date="2020" name="Stud. Mycol.">
        <title>101 Dothideomycetes genomes: a test case for predicting lifestyles and emergence of pathogens.</title>
        <authorList>
            <person name="Haridas S."/>
            <person name="Albert R."/>
            <person name="Binder M."/>
            <person name="Bloem J."/>
            <person name="Labutti K."/>
            <person name="Salamov A."/>
            <person name="Andreopoulos B."/>
            <person name="Baker S."/>
            <person name="Barry K."/>
            <person name="Bills G."/>
            <person name="Bluhm B."/>
            <person name="Cannon C."/>
            <person name="Castanera R."/>
            <person name="Culley D."/>
            <person name="Daum C."/>
            <person name="Ezra D."/>
            <person name="Gonzalez J."/>
            <person name="Henrissat B."/>
            <person name="Kuo A."/>
            <person name="Liang C."/>
            <person name="Lipzen A."/>
            <person name="Lutzoni F."/>
            <person name="Magnuson J."/>
            <person name="Mondo S."/>
            <person name="Nolan M."/>
            <person name="Ohm R."/>
            <person name="Pangilinan J."/>
            <person name="Park H.-J."/>
            <person name="Ramirez L."/>
            <person name="Alfaro M."/>
            <person name="Sun H."/>
            <person name="Tritt A."/>
            <person name="Yoshinaga Y."/>
            <person name="Zwiers L.-H."/>
            <person name="Turgeon B."/>
            <person name="Goodwin S."/>
            <person name="Spatafora J."/>
            <person name="Crous P."/>
            <person name="Grigoriev I."/>
        </authorList>
    </citation>
    <scope>NUCLEOTIDE SEQUENCE</scope>
    <source>
        <strain evidence="3">CBS 123094</strain>
    </source>
</reference>
<dbReference type="OrthoDB" id="1112980at2759"/>
<dbReference type="PANTHER" id="PTHR38489">
    <property type="entry name" value="HISTONE CHAPERONE DOMAIN-CONTAINING PROTEIN"/>
    <property type="match status" value="1"/>
</dbReference>
<keyword evidence="4" id="KW-1185">Reference proteome</keyword>
<sequence length="300" mass="32726">MASERVIVVLAFFNYWACLLRSGTVPQHGLKSSPSPQTLAPTPLTPQTHAILTMAPIRSQMPSTGTASVPRKRQRAEIDSASRLTRAKYTATDSSSREHFVSDDSVLLPSSISEPSSDASEADSDSDSDSELSVSSEDPSSDSDDDESEMDIDKHEEDADRITNLRANQGQKPTIRLSEVDLGPDLRPWLEDFLPKLKAANEELEVERAAGTLAKRAIEIDDDQVGEGQHIEMNLGLGVLEERDPDANSSSSEDSSSDEEDDEGEAHAVKAPREKNVMGRLMGRGRTLDKPVIQEVNKDV</sequence>
<feature type="compositionally biased region" description="Low complexity" evidence="1">
    <location>
        <begin position="105"/>
        <end position="119"/>
    </location>
</feature>
<feature type="compositionally biased region" description="Basic and acidic residues" evidence="1">
    <location>
        <begin position="151"/>
        <end position="163"/>
    </location>
</feature>
<dbReference type="Pfam" id="PF15370">
    <property type="entry name" value="NOPCHAP1"/>
    <property type="match status" value="1"/>
</dbReference>
<feature type="compositionally biased region" description="Acidic residues" evidence="1">
    <location>
        <begin position="120"/>
        <end position="130"/>
    </location>
</feature>
<feature type="compositionally biased region" description="Acidic residues" evidence="1">
    <location>
        <begin position="255"/>
        <end position="264"/>
    </location>
</feature>
<dbReference type="GO" id="GO:0000492">
    <property type="term" value="P:box C/D snoRNP assembly"/>
    <property type="evidence" value="ECO:0007669"/>
    <property type="project" value="InterPro"/>
</dbReference>
<organism evidence="3 4">
    <name type="scientific">Amniculicola lignicola CBS 123094</name>
    <dbReference type="NCBI Taxonomy" id="1392246"/>
    <lineage>
        <taxon>Eukaryota</taxon>
        <taxon>Fungi</taxon>
        <taxon>Dikarya</taxon>
        <taxon>Ascomycota</taxon>
        <taxon>Pezizomycotina</taxon>
        <taxon>Dothideomycetes</taxon>
        <taxon>Pleosporomycetidae</taxon>
        <taxon>Pleosporales</taxon>
        <taxon>Amniculicolaceae</taxon>
        <taxon>Amniculicola</taxon>
    </lineage>
</organism>
<dbReference type="PANTHER" id="PTHR38489:SF1">
    <property type="entry name" value="HISTONE CHAPERONE DOMAIN-CONTAINING PROTEIN"/>
    <property type="match status" value="1"/>
</dbReference>
<feature type="compositionally biased region" description="Basic and acidic residues" evidence="1">
    <location>
        <begin position="265"/>
        <end position="277"/>
    </location>
</feature>
<keyword evidence="2" id="KW-0732">Signal</keyword>
<evidence type="ECO:0000313" key="3">
    <source>
        <dbReference type="EMBL" id="KAF1994894.1"/>
    </source>
</evidence>
<feature type="region of interest" description="Disordered" evidence="1">
    <location>
        <begin position="237"/>
        <end position="300"/>
    </location>
</feature>
<gene>
    <name evidence="3" type="ORF">P154DRAFT_539171</name>
</gene>
<protein>
    <submittedName>
        <fullName evidence="3">Uncharacterized protein</fullName>
    </submittedName>
</protein>
<feature type="compositionally biased region" description="Acidic residues" evidence="1">
    <location>
        <begin position="139"/>
        <end position="150"/>
    </location>
</feature>
<name>A0A6A5W0T5_9PLEO</name>
<dbReference type="InterPro" id="IPR027921">
    <property type="entry name" value="NOPCHAP1"/>
</dbReference>
<evidence type="ECO:0000313" key="4">
    <source>
        <dbReference type="Proteomes" id="UP000799779"/>
    </source>
</evidence>
<proteinExistence type="predicted"/>
<evidence type="ECO:0000256" key="1">
    <source>
        <dbReference type="SAM" id="MobiDB-lite"/>
    </source>
</evidence>
<feature type="signal peptide" evidence="2">
    <location>
        <begin position="1"/>
        <end position="22"/>
    </location>
</feature>
<evidence type="ECO:0000256" key="2">
    <source>
        <dbReference type="SAM" id="SignalP"/>
    </source>
</evidence>